<dbReference type="GO" id="GO:0016020">
    <property type="term" value="C:membrane"/>
    <property type="evidence" value="ECO:0007669"/>
    <property type="project" value="TreeGrafter"/>
</dbReference>
<dbReference type="EMBL" id="HBFX01012092">
    <property type="protein sequence ID" value="CAD8952637.1"/>
    <property type="molecule type" value="Transcribed_RNA"/>
</dbReference>
<dbReference type="PANTHER" id="PTHR12894:SF27">
    <property type="entry name" value="TRANSFORMING GROWTH FACTOR-BETA RECEPTOR-ASSOCIATED PROTEIN 1"/>
    <property type="match status" value="1"/>
</dbReference>
<evidence type="ECO:0000313" key="2">
    <source>
        <dbReference type="EMBL" id="CAD8952637.1"/>
    </source>
</evidence>
<dbReference type="InterPro" id="IPR032914">
    <property type="entry name" value="Vam6/VPS39/TRAP1"/>
</dbReference>
<organism evidence="2">
    <name type="scientific">Hemiselmis andersenii</name>
    <name type="common">Cryptophyte alga</name>
    <dbReference type="NCBI Taxonomy" id="464988"/>
    <lineage>
        <taxon>Eukaryota</taxon>
        <taxon>Cryptophyceae</taxon>
        <taxon>Cryptomonadales</taxon>
        <taxon>Hemiselmidaceae</taxon>
        <taxon>Hemiselmis</taxon>
    </lineage>
</organism>
<evidence type="ECO:0000259" key="1">
    <source>
        <dbReference type="Pfam" id="PF10367"/>
    </source>
</evidence>
<dbReference type="GO" id="GO:0034058">
    <property type="term" value="P:endosomal vesicle fusion"/>
    <property type="evidence" value="ECO:0007669"/>
    <property type="project" value="TreeGrafter"/>
</dbReference>
<dbReference type="InterPro" id="IPR019453">
    <property type="entry name" value="VPS39/TGFA1_Znf"/>
</dbReference>
<feature type="domain" description="Vacuolar sorting protein 39/Transforming growth factor beta receptor-associated zinc finger" evidence="1">
    <location>
        <begin position="115"/>
        <end position="147"/>
    </location>
</feature>
<reference evidence="2" key="1">
    <citation type="submission" date="2021-01" db="EMBL/GenBank/DDBJ databases">
        <authorList>
            <person name="Corre E."/>
            <person name="Pelletier E."/>
            <person name="Niang G."/>
            <person name="Scheremetjew M."/>
            <person name="Finn R."/>
            <person name="Kale V."/>
            <person name="Holt S."/>
            <person name="Cochrane G."/>
            <person name="Meng A."/>
            <person name="Brown T."/>
            <person name="Cohen L."/>
        </authorList>
    </citation>
    <scope>NUCLEOTIDE SEQUENCE</scope>
    <source>
        <strain evidence="2">CCMP644</strain>
    </source>
</reference>
<dbReference type="GO" id="GO:0006914">
    <property type="term" value="P:autophagy"/>
    <property type="evidence" value="ECO:0007669"/>
    <property type="project" value="TreeGrafter"/>
</dbReference>
<protein>
    <recommendedName>
        <fullName evidence="1">Vacuolar sorting protein 39/Transforming growth factor beta receptor-associated zinc finger domain-containing protein</fullName>
    </recommendedName>
</protein>
<accession>A0A7S1GX58</accession>
<dbReference type="PANTHER" id="PTHR12894">
    <property type="entry name" value="CNH DOMAIN CONTAINING"/>
    <property type="match status" value="1"/>
</dbReference>
<dbReference type="AlphaFoldDB" id="A0A7S1GX58"/>
<dbReference type="Pfam" id="PF10367">
    <property type="entry name" value="zf-Vps39_C"/>
    <property type="match status" value="1"/>
</dbReference>
<sequence>MGAEAQDYCERLYDPSNPETRDVYLSLLKVYLQPPDASAPMTMQALSLMSKHFERLDPAKALDILPPTTPLRSLQPFFESAFRRHCELSKAQQISKALVKADHVAVLHDYHVRRSRSVQVTAGRKCKVSGKKVGTSAFVVYPNNVVVLLGEKPHPHICPVTGRDFKEAPWE</sequence>
<dbReference type="GO" id="GO:0005737">
    <property type="term" value="C:cytoplasm"/>
    <property type="evidence" value="ECO:0007669"/>
    <property type="project" value="TreeGrafter"/>
</dbReference>
<gene>
    <name evidence="2" type="ORF">HAND00432_LOCUS7173</name>
</gene>
<proteinExistence type="predicted"/>
<name>A0A7S1GX58_HEMAN</name>